<gene>
    <name evidence="1" type="ORF">ACFS29_17070</name>
</gene>
<dbReference type="Pfam" id="PF13585">
    <property type="entry name" value="CHU_C"/>
    <property type="match status" value="1"/>
</dbReference>
<protein>
    <submittedName>
        <fullName evidence="1">Gliding motility-associated C-terminal domain-containing protein</fullName>
    </submittedName>
</protein>
<dbReference type="NCBIfam" id="TIGR04131">
    <property type="entry name" value="Bac_Flav_CTERM"/>
    <property type="match status" value="1"/>
</dbReference>
<keyword evidence="2" id="KW-1185">Reference proteome</keyword>
<name>A0ABW5ZWK8_9FLAO</name>
<dbReference type="Proteomes" id="UP001597548">
    <property type="component" value="Unassembled WGS sequence"/>
</dbReference>
<organism evidence="1 2">
    <name type="scientific">Psychroserpens luteus</name>
    <dbReference type="NCBI Taxonomy" id="1434066"/>
    <lineage>
        <taxon>Bacteria</taxon>
        <taxon>Pseudomonadati</taxon>
        <taxon>Bacteroidota</taxon>
        <taxon>Flavobacteriia</taxon>
        <taxon>Flavobacteriales</taxon>
        <taxon>Flavobacteriaceae</taxon>
        <taxon>Psychroserpens</taxon>
    </lineage>
</organism>
<evidence type="ECO:0000313" key="2">
    <source>
        <dbReference type="Proteomes" id="UP001597548"/>
    </source>
</evidence>
<evidence type="ECO:0000313" key="1">
    <source>
        <dbReference type="EMBL" id="MFD2917368.1"/>
    </source>
</evidence>
<sequence length="1462" mass="151435">MDGPTISDLVATDNGNGVVWYDTPISTTPIGNTEGLISGEDYYADDNSGTCGTRERVDVLIYGAPLGLNFQGVCVDDMNDATISDLNAIGNNVQWYSVPSDGTALSPTTILNDNTIYYADQENPDTNCRTSRLSVLVNIGLVPVPTGDFIQEFCSDEIPTVADLVAIGSNNWYANLGSVIPLELTEPLINGENYFATSVDPPCESDSRLEVTVIINTPANSGANGTLEICETDINTILSVDLIDSLLGNPDTDGSWSGPLPTTNGSIGTLDITSLTVNGGPYIFTYEVDSATICGSNTSTVTITIIPPPNAGTDGVLDVCIDNDPIDLFTLLGGSPETGGTWSPSLASGLGLFDPSTDTAGVYTYTISGNAPCQDASSTVTVTTNIPPNPGTNATIDLCTNNDPIDLFTVLGGSPETGGTWTPALASGTGFFDATLDAAGTYTYTLIGTPPCENQSATVTVDFIPTPNAGTDSAIDLCSDNDPIDLFTILGDSPETGGTWSPALSSGTGFFDPALDAAGVYTYTIAANPPCEDSSATVTVTTNIPPNPGTNATVDLCTNNDPIDLFTVLGGSPEIGGTWTPALASGTGFFDPALDTAGTYTYTLIGTPPCEDQSATVTIDFIPTPNAGTDGAIDLCTDNDPIDLFTILGDSPETVGTWSPALSSGTGFFDPALDAAGVYTYTIAANPPCEDSSATVTVTTNIPPNPGTNATVDLCTNNDPIDLFTVLGGSPEMGGTWSPALASGTGFFDPALDAAGTYTYTLIGTPPCEDQSATVTVDFIPTPNAGTDGAIDLCTDSDPIDLFTLLGGSPETGGTWSPALTSGTGVFDPSTDTAGVFTYTIAANPPCEDSSATVTVTTNIPPNPGTNATVDLCTNNDPIDLFTVLGGSPETGGTWTPALASGTGFFDPALDAAGTYTYTLIGTPPCEDQSATVTVDFIPTPNAGIDGAVDLCTDSDPIDLFTLLGGSPETGGTWSPTLASGTGLFDPSTDTSGVYTYTIPANPPCEDSSATVTVTTNTPRDPGTNAVADLCNNGGAINLFTLLGGTPETGGTWSPALASGTGLFNPNVDVNGTYTYTLTGTSPCGDQSATVTVTIILPPDAGEDSNAVICIDDGAQNLFNYINGNPDSGGTWSPALASGTGLFDPNIDIAGIYTYTVNGPIACNQSDNSTVTVTIESSPDATGLEISSEDICLGLSNDISIINATLLIDGPYTLTYNLSGTNQSDNTITIDILSGASLFNIPANLLTSVGLTTVTITSITNVGSICSADVSAILTSNFTVLNSLTPELIENGNIFCLQDEPTIENLSSNIIDTEDITWYDAPNNGNSYTNDESLVDGQTYYASALSDDGCESTNRLEVTVIFENCPLDIIIPDGFSPNDDTINDEFTIENLRDLYPNFTLEIYNRYGNILYKGDINTRDWDGTSEKGITLGDSKLPVGVYFFILEFNDGNRNPIQGRVYLSR</sequence>
<accession>A0ABW5ZWK8</accession>
<reference evidence="2" key="1">
    <citation type="journal article" date="2019" name="Int. J. Syst. Evol. Microbiol.">
        <title>The Global Catalogue of Microorganisms (GCM) 10K type strain sequencing project: providing services to taxonomists for standard genome sequencing and annotation.</title>
        <authorList>
            <consortium name="The Broad Institute Genomics Platform"/>
            <consortium name="The Broad Institute Genome Sequencing Center for Infectious Disease"/>
            <person name="Wu L."/>
            <person name="Ma J."/>
        </authorList>
    </citation>
    <scope>NUCLEOTIDE SEQUENCE [LARGE SCALE GENOMIC DNA]</scope>
    <source>
        <strain evidence="2">KCTC 32514</strain>
    </source>
</reference>
<dbReference type="RefSeq" id="WP_194508942.1">
    <property type="nucleotide sequence ID" value="NZ_JADILU010000006.1"/>
</dbReference>
<dbReference type="InterPro" id="IPR026341">
    <property type="entry name" value="T9SS_type_B"/>
</dbReference>
<proteinExistence type="predicted"/>
<dbReference type="EMBL" id="JBHUOS010000014">
    <property type="protein sequence ID" value="MFD2917368.1"/>
    <property type="molecule type" value="Genomic_DNA"/>
</dbReference>
<comment type="caution">
    <text evidence="1">The sequence shown here is derived from an EMBL/GenBank/DDBJ whole genome shotgun (WGS) entry which is preliminary data.</text>
</comment>